<dbReference type="AlphaFoldDB" id="A0AAW0NNV0"/>
<evidence type="ECO:0000313" key="2">
    <source>
        <dbReference type="EMBL" id="KAK7896844.1"/>
    </source>
</evidence>
<name>A0AAW0NNV0_9GOBI</name>
<protein>
    <submittedName>
        <fullName evidence="2">Uncharacterized protein</fullName>
    </submittedName>
</protein>
<reference evidence="3" key="1">
    <citation type="submission" date="2024-04" db="EMBL/GenBank/DDBJ databases">
        <title>Salinicola lusitanus LLJ914,a marine bacterium isolated from the Okinawa Trough.</title>
        <authorList>
            <person name="Li J."/>
        </authorList>
    </citation>
    <scope>NUCLEOTIDE SEQUENCE [LARGE SCALE GENOMIC DNA]</scope>
</reference>
<dbReference type="EMBL" id="JBBPFD010000015">
    <property type="protein sequence ID" value="KAK7896844.1"/>
    <property type="molecule type" value="Genomic_DNA"/>
</dbReference>
<evidence type="ECO:0000256" key="1">
    <source>
        <dbReference type="SAM" id="MobiDB-lite"/>
    </source>
</evidence>
<comment type="caution">
    <text evidence="2">The sequence shown here is derived from an EMBL/GenBank/DDBJ whole genome shotgun (WGS) entry which is preliminary data.</text>
</comment>
<dbReference type="Proteomes" id="UP001460270">
    <property type="component" value="Unassembled WGS sequence"/>
</dbReference>
<proteinExistence type="predicted"/>
<gene>
    <name evidence="2" type="ORF">WMY93_022169</name>
</gene>
<organism evidence="2 3">
    <name type="scientific">Mugilogobius chulae</name>
    <name type="common">yellowstripe goby</name>
    <dbReference type="NCBI Taxonomy" id="88201"/>
    <lineage>
        <taxon>Eukaryota</taxon>
        <taxon>Metazoa</taxon>
        <taxon>Chordata</taxon>
        <taxon>Craniata</taxon>
        <taxon>Vertebrata</taxon>
        <taxon>Euteleostomi</taxon>
        <taxon>Actinopterygii</taxon>
        <taxon>Neopterygii</taxon>
        <taxon>Teleostei</taxon>
        <taxon>Neoteleostei</taxon>
        <taxon>Acanthomorphata</taxon>
        <taxon>Gobiaria</taxon>
        <taxon>Gobiiformes</taxon>
        <taxon>Gobioidei</taxon>
        <taxon>Gobiidae</taxon>
        <taxon>Gobionellinae</taxon>
        <taxon>Mugilogobius</taxon>
    </lineage>
</organism>
<accession>A0AAW0NNV0</accession>
<sequence length="154" mass="17484">MKQKCQTQEERLQCPSLTSPSTGTCSPHSLSQCPSLTSPFTGTCSSSFSQPVSQPNITIYRDLFLLILSASVQHLQRQGYQQPWTRARQPKDQFLKPHDPDISQSISHLQDHKSRQFFTTLDQRVCLSTSTWSKHKPELIFQPSTSVSLNSIYK</sequence>
<keyword evidence="3" id="KW-1185">Reference proteome</keyword>
<evidence type="ECO:0000313" key="3">
    <source>
        <dbReference type="Proteomes" id="UP001460270"/>
    </source>
</evidence>
<feature type="region of interest" description="Disordered" evidence="1">
    <location>
        <begin position="1"/>
        <end position="20"/>
    </location>
</feature>